<dbReference type="EMBL" id="CYZV01000036">
    <property type="protein sequence ID" value="CUO63780.1"/>
    <property type="molecule type" value="Genomic_DNA"/>
</dbReference>
<evidence type="ECO:0000256" key="1">
    <source>
        <dbReference type="ARBA" id="ARBA00004651"/>
    </source>
</evidence>
<dbReference type="AlphaFoldDB" id="A0A174GS72"/>
<evidence type="ECO:0000256" key="7">
    <source>
        <dbReference type="SAM" id="Phobius"/>
    </source>
</evidence>
<dbReference type="InterPro" id="IPR051539">
    <property type="entry name" value="T4SS-coupling_protein"/>
</dbReference>
<feature type="transmembrane region" description="Helical" evidence="7">
    <location>
        <begin position="7"/>
        <end position="27"/>
    </location>
</feature>
<accession>A0A174GS72</accession>
<comment type="subcellular location">
    <subcellularLocation>
        <location evidence="1">Cell membrane</location>
        <topology evidence="1">Multi-pass membrane protein</topology>
    </subcellularLocation>
</comment>
<feature type="transmembrane region" description="Helical" evidence="7">
    <location>
        <begin position="63"/>
        <end position="82"/>
    </location>
</feature>
<dbReference type="InterPro" id="IPR027417">
    <property type="entry name" value="P-loop_NTPase"/>
</dbReference>
<organism evidence="8 9">
    <name type="scientific">Clostridium disporicum</name>
    <dbReference type="NCBI Taxonomy" id="84024"/>
    <lineage>
        <taxon>Bacteria</taxon>
        <taxon>Bacillati</taxon>
        <taxon>Bacillota</taxon>
        <taxon>Clostridia</taxon>
        <taxon>Eubacteriales</taxon>
        <taxon>Clostridiaceae</taxon>
        <taxon>Clostridium</taxon>
    </lineage>
</organism>
<evidence type="ECO:0000256" key="5">
    <source>
        <dbReference type="ARBA" id="ARBA00022989"/>
    </source>
</evidence>
<name>A0A174GS72_9CLOT</name>
<evidence type="ECO:0000256" key="6">
    <source>
        <dbReference type="ARBA" id="ARBA00023136"/>
    </source>
</evidence>
<gene>
    <name evidence="8" type="primary">traG_2</name>
    <name evidence="8" type="ORF">ERS852470_02919</name>
</gene>
<protein>
    <submittedName>
        <fullName evidence="8">TRAG family protein</fullName>
    </submittedName>
</protein>
<evidence type="ECO:0000313" key="9">
    <source>
        <dbReference type="Proteomes" id="UP000095558"/>
    </source>
</evidence>
<dbReference type="Pfam" id="PF02534">
    <property type="entry name" value="T4SS-DNA_transf"/>
    <property type="match status" value="1"/>
</dbReference>
<keyword evidence="6 7" id="KW-0472">Membrane</keyword>
<dbReference type="SUPFAM" id="SSF52540">
    <property type="entry name" value="P-loop containing nucleoside triphosphate hydrolases"/>
    <property type="match status" value="1"/>
</dbReference>
<dbReference type="NCBIfam" id="NF045973">
    <property type="entry name" value="conju_CD1115"/>
    <property type="match status" value="1"/>
</dbReference>
<reference evidence="8 9" key="1">
    <citation type="submission" date="2015-09" db="EMBL/GenBank/DDBJ databases">
        <authorList>
            <consortium name="Pathogen Informatics"/>
        </authorList>
    </citation>
    <scope>NUCLEOTIDE SEQUENCE [LARGE SCALE GENOMIC DNA]</scope>
    <source>
        <strain evidence="8 9">2789STDY5834855</strain>
    </source>
</reference>
<evidence type="ECO:0000256" key="2">
    <source>
        <dbReference type="ARBA" id="ARBA00008806"/>
    </source>
</evidence>
<dbReference type="CDD" id="cd01127">
    <property type="entry name" value="TrwB_TraG_TraD_VirD4"/>
    <property type="match status" value="1"/>
</dbReference>
<keyword evidence="4 7" id="KW-0812">Transmembrane</keyword>
<dbReference type="InterPro" id="IPR003688">
    <property type="entry name" value="TraG/VirD4"/>
</dbReference>
<dbReference type="Gene3D" id="3.40.50.300">
    <property type="entry name" value="P-loop containing nucleotide triphosphate hydrolases"/>
    <property type="match status" value="2"/>
</dbReference>
<comment type="similarity">
    <text evidence="2">Belongs to the VirD4/TraG family.</text>
</comment>
<dbReference type="PANTHER" id="PTHR37937">
    <property type="entry name" value="CONJUGATIVE TRANSFER: DNA TRANSPORT"/>
    <property type="match status" value="1"/>
</dbReference>
<keyword evidence="5 7" id="KW-1133">Transmembrane helix</keyword>
<sequence length="584" mass="66883">MKKEKLIFTSIASIIVFYIFNRIAFLYQSLEGDILTKINFIMDNLSKSILENIFFIDKTPESILIGLVGLIGVFLVVLYNSFTRNNRLEGKEHGSAEWGSATDIKPFIDKNYEKNMLLTESERISIDTRKTLRNNNILVVGGSGSGKTRFFVKPNLMQLHTSYVITDPKGTLLPECGKMLLDADYNLKYFNTIDFSKSMHYNPFEYIRKEKDILKLVNTIILNTSGEGEKCKEDFWIKAERLLYQALVGYIYYELPKEDRNFSTLLYLLNQMEAKEDNEEFKNPIDIIFEDLESKDEGHFAVRQYKKYKQAAGKTAKSILISCGARLSPFDIKELREITEYDELELDTLGDNKQALFIIIDDTDSTFNFLVAILYTQMFNVLCNKADNEYKGRLPVHVRCLLDEFANIGQIPSFEKLIATVRSREISVVPIVQNMAQIKGLYKEQAGTIVGNCDTTLFLGSGEEETQKSISARVGKTTIDHTAINISKGQSGSLSLNNQIIARDLITPAEVGLLKTDECLLFIRGVKPFKSKKFKIEKHKRYKELADYSEDNRYDVLKEKNKDILDEKTEIKEIELTEEINNLV</sequence>
<evidence type="ECO:0000313" key="8">
    <source>
        <dbReference type="EMBL" id="CUO63780.1"/>
    </source>
</evidence>
<dbReference type="GO" id="GO:0005886">
    <property type="term" value="C:plasma membrane"/>
    <property type="evidence" value="ECO:0007669"/>
    <property type="project" value="UniProtKB-SubCell"/>
</dbReference>
<dbReference type="PANTHER" id="PTHR37937:SF1">
    <property type="entry name" value="CONJUGATIVE TRANSFER: DNA TRANSPORT"/>
    <property type="match status" value="1"/>
</dbReference>
<dbReference type="GeneID" id="83012156"/>
<evidence type="ECO:0000256" key="3">
    <source>
        <dbReference type="ARBA" id="ARBA00022475"/>
    </source>
</evidence>
<dbReference type="OrthoDB" id="9766496at2"/>
<proteinExistence type="inferred from homology"/>
<dbReference type="RefSeq" id="WP_042398874.1">
    <property type="nucleotide sequence ID" value="NZ_CYZV01000036.1"/>
</dbReference>
<evidence type="ECO:0000256" key="4">
    <source>
        <dbReference type="ARBA" id="ARBA00022692"/>
    </source>
</evidence>
<keyword evidence="3" id="KW-1003">Cell membrane</keyword>
<dbReference type="Proteomes" id="UP000095558">
    <property type="component" value="Unassembled WGS sequence"/>
</dbReference>